<protein>
    <submittedName>
        <fullName evidence="2">Uncharacterized protein</fullName>
    </submittedName>
</protein>
<evidence type="ECO:0000256" key="1">
    <source>
        <dbReference type="SAM" id="MobiDB-lite"/>
    </source>
</evidence>
<organism evidence="2 3">
    <name type="scientific">Riccia sorocarpa</name>
    <dbReference type="NCBI Taxonomy" id="122646"/>
    <lineage>
        <taxon>Eukaryota</taxon>
        <taxon>Viridiplantae</taxon>
        <taxon>Streptophyta</taxon>
        <taxon>Embryophyta</taxon>
        <taxon>Marchantiophyta</taxon>
        <taxon>Marchantiopsida</taxon>
        <taxon>Marchantiidae</taxon>
        <taxon>Marchantiales</taxon>
        <taxon>Ricciaceae</taxon>
        <taxon>Riccia</taxon>
    </lineage>
</organism>
<dbReference type="AlphaFoldDB" id="A0ABD3I6W2"/>
<dbReference type="EMBL" id="JBJQOH010000002">
    <property type="protein sequence ID" value="KAL3698294.1"/>
    <property type="molecule type" value="Genomic_DNA"/>
</dbReference>
<gene>
    <name evidence="2" type="ORF">R1sor_012370</name>
</gene>
<name>A0ABD3I6W2_9MARC</name>
<comment type="caution">
    <text evidence="2">The sequence shown here is derived from an EMBL/GenBank/DDBJ whole genome shotgun (WGS) entry which is preliminary data.</text>
</comment>
<reference evidence="2 3" key="1">
    <citation type="submission" date="2024-09" db="EMBL/GenBank/DDBJ databases">
        <title>Chromosome-scale assembly of Riccia sorocarpa.</title>
        <authorList>
            <person name="Paukszto L."/>
        </authorList>
    </citation>
    <scope>NUCLEOTIDE SEQUENCE [LARGE SCALE GENOMIC DNA]</scope>
    <source>
        <strain evidence="2">LP-2024</strain>
        <tissue evidence="2">Aerial parts of the thallus</tissue>
    </source>
</reference>
<evidence type="ECO:0000313" key="2">
    <source>
        <dbReference type="EMBL" id="KAL3698294.1"/>
    </source>
</evidence>
<feature type="region of interest" description="Disordered" evidence="1">
    <location>
        <begin position="241"/>
        <end position="262"/>
    </location>
</feature>
<proteinExistence type="predicted"/>
<accession>A0ABD3I6W2</accession>
<keyword evidence="3" id="KW-1185">Reference proteome</keyword>
<evidence type="ECO:0000313" key="3">
    <source>
        <dbReference type="Proteomes" id="UP001633002"/>
    </source>
</evidence>
<sequence length="314" mass="35394">MRSRSKWLKEGEAPTKYFFSLAKAKFSRDRIPGLQLSNGEVITRRKDILKVVEEYYSELYNSEGESLENRLARQEILQLINRRISESEAARLNEVPTDEEVDNTIKSLKRDDTSLFIKATARDFQRARTCIDKFEKASGTLLNVQKSMVMALRSARSFGWLRDSGCLVASPRRRFKYLGVWSGLDAKGVAKINRTIRQFLWGYAAGGKPKVSLVAWWKLHLTKGIGRTGMDGPIQQDEVQPGAEDHAVLHSGGNPSRVDEISSSHLERNTSQTLTKETGLSQNFFCSLKEYESNRPQLYPGCCQLGSKPGNLLG</sequence>
<dbReference type="Proteomes" id="UP001633002">
    <property type="component" value="Unassembled WGS sequence"/>
</dbReference>